<name>A0AAN8SDD4_POLSC</name>
<evidence type="ECO:0000259" key="1">
    <source>
        <dbReference type="SMART" id="SM01100"/>
    </source>
</evidence>
<comment type="caution">
    <text evidence="2">The sequence shown here is derived from an EMBL/GenBank/DDBJ whole genome shotgun (WGS) entry which is preliminary data.</text>
</comment>
<dbReference type="InterPro" id="IPR036865">
    <property type="entry name" value="CRAL-TRIO_dom_sf"/>
</dbReference>
<dbReference type="Proteomes" id="UP001372834">
    <property type="component" value="Unassembled WGS sequence"/>
</dbReference>
<organism evidence="2 3">
    <name type="scientific">Polyplax serrata</name>
    <name type="common">Common mouse louse</name>
    <dbReference type="NCBI Taxonomy" id="468196"/>
    <lineage>
        <taxon>Eukaryota</taxon>
        <taxon>Metazoa</taxon>
        <taxon>Ecdysozoa</taxon>
        <taxon>Arthropoda</taxon>
        <taxon>Hexapoda</taxon>
        <taxon>Insecta</taxon>
        <taxon>Pterygota</taxon>
        <taxon>Neoptera</taxon>
        <taxon>Paraneoptera</taxon>
        <taxon>Psocodea</taxon>
        <taxon>Troctomorpha</taxon>
        <taxon>Phthiraptera</taxon>
        <taxon>Anoplura</taxon>
        <taxon>Polyplacidae</taxon>
        <taxon>Polyplax</taxon>
    </lineage>
</organism>
<feature type="domain" description="CRAL/TRIO N-terminal" evidence="1">
    <location>
        <begin position="33"/>
        <end position="58"/>
    </location>
</feature>
<dbReference type="SMART" id="SM01100">
    <property type="entry name" value="CRAL_TRIO_N"/>
    <property type="match status" value="1"/>
</dbReference>
<accession>A0AAN8SDD4</accession>
<proteinExistence type="predicted"/>
<sequence length="104" mass="12252">MSEVLTEEQEQAAKHFIEVVNKLRKHRCSGPLSWSCAIKFLAARKYDVQRAVSLYEQHELTRHREGLVYFDTNTEPLKSELHTGKFTILQNWLFQLRCTVLDNM</sequence>
<dbReference type="AlphaFoldDB" id="A0AAN8SDD4"/>
<evidence type="ECO:0000313" key="3">
    <source>
        <dbReference type="Proteomes" id="UP001372834"/>
    </source>
</evidence>
<reference evidence="2 3" key="1">
    <citation type="submission" date="2023-10" db="EMBL/GenBank/DDBJ databases">
        <title>Genomes of two closely related lineages of the louse Polyplax serrata with different host specificities.</title>
        <authorList>
            <person name="Martinu J."/>
            <person name="Tarabai H."/>
            <person name="Stefka J."/>
            <person name="Hypsa V."/>
        </authorList>
    </citation>
    <scope>NUCLEOTIDE SEQUENCE [LARGE SCALE GENOMIC DNA]</scope>
    <source>
        <strain evidence="2">HR10_N</strain>
    </source>
</reference>
<evidence type="ECO:0000313" key="2">
    <source>
        <dbReference type="EMBL" id="KAK6643864.1"/>
    </source>
</evidence>
<gene>
    <name evidence="2" type="ORF">RUM43_000127</name>
</gene>
<protein>
    <recommendedName>
        <fullName evidence="1">CRAL/TRIO N-terminal domain-containing protein</fullName>
    </recommendedName>
</protein>
<dbReference type="Gene3D" id="3.40.525.10">
    <property type="entry name" value="CRAL-TRIO lipid binding domain"/>
    <property type="match status" value="1"/>
</dbReference>
<dbReference type="InterPro" id="IPR036273">
    <property type="entry name" value="CRAL/TRIO_N_dom_sf"/>
</dbReference>
<dbReference type="InterPro" id="IPR011074">
    <property type="entry name" value="CRAL/TRIO_N_dom"/>
</dbReference>
<dbReference type="SUPFAM" id="SSF46938">
    <property type="entry name" value="CRAL/TRIO N-terminal domain"/>
    <property type="match status" value="1"/>
</dbReference>
<dbReference type="EMBL" id="JAWJWE010000001">
    <property type="protein sequence ID" value="KAK6643864.1"/>
    <property type="molecule type" value="Genomic_DNA"/>
</dbReference>